<dbReference type="InterPro" id="IPR037167">
    <property type="entry name" value="Peptidase_S11_C_sf"/>
</dbReference>
<dbReference type="GO" id="GO:0009002">
    <property type="term" value="F:serine-type D-Ala-D-Ala carboxypeptidase activity"/>
    <property type="evidence" value="ECO:0007669"/>
    <property type="project" value="UniProtKB-EC"/>
</dbReference>
<dbReference type="SUPFAM" id="SSF56601">
    <property type="entry name" value="beta-lactamase/transpeptidase-like"/>
    <property type="match status" value="1"/>
</dbReference>
<dbReference type="EMBL" id="CP110232">
    <property type="protein sequence ID" value="WEG73315.1"/>
    <property type="molecule type" value="Genomic_DNA"/>
</dbReference>
<keyword evidence="9" id="KW-0133">Cell shape</keyword>
<comment type="similarity">
    <text evidence="3 15">Belongs to the peptidase S11 family.</text>
</comment>
<evidence type="ECO:0000256" key="10">
    <source>
        <dbReference type="ARBA" id="ARBA00022984"/>
    </source>
</evidence>
<accession>A0AAF0CUL5</accession>
<dbReference type="RefSeq" id="WP_275469118.1">
    <property type="nucleotide sequence ID" value="NZ_CP110232.1"/>
</dbReference>
<dbReference type="Pfam" id="PF00768">
    <property type="entry name" value="Peptidase_S11"/>
    <property type="match status" value="1"/>
</dbReference>
<dbReference type="GO" id="GO:0008360">
    <property type="term" value="P:regulation of cell shape"/>
    <property type="evidence" value="ECO:0007669"/>
    <property type="project" value="UniProtKB-KW"/>
</dbReference>
<dbReference type="InterPro" id="IPR001967">
    <property type="entry name" value="Peptidase_S11_N"/>
</dbReference>
<dbReference type="Gene3D" id="2.60.410.10">
    <property type="entry name" value="D-Ala-D-Ala carboxypeptidase, C-terminal domain"/>
    <property type="match status" value="1"/>
</dbReference>
<dbReference type="InterPro" id="IPR018044">
    <property type="entry name" value="Peptidase_S11"/>
</dbReference>
<dbReference type="Gene3D" id="3.40.710.10">
    <property type="entry name" value="DD-peptidase/beta-lactamase superfamily"/>
    <property type="match status" value="1"/>
</dbReference>
<evidence type="ECO:0000256" key="1">
    <source>
        <dbReference type="ARBA" id="ARBA00003217"/>
    </source>
</evidence>
<organism evidence="17 18">
    <name type="scientific">Vagococcus intermedius</name>
    <dbReference type="NCBI Taxonomy" id="2991418"/>
    <lineage>
        <taxon>Bacteria</taxon>
        <taxon>Bacillati</taxon>
        <taxon>Bacillota</taxon>
        <taxon>Bacilli</taxon>
        <taxon>Lactobacillales</taxon>
        <taxon>Enterococcaceae</taxon>
        <taxon>Vagococcus</taxon>
    </lineage>
</organism>
<dbReference type="InterPro" id="IPR015956">
    <property type="entry name" value="Peniciliin-bd_prot_C_sf"/>
</dbReference>
<dbReference type="EC" id="3.4.16.4" evidence="4"/>
<sequence length="429" mass="48030">MNIFKQNKFLLICLVSLILPLAFFPRVGFAQNDFELQAKAAIAIDADSGKIFYKKNEDKVLPIASMTKLVTLYLILEAERDGVLSWDEELTISDHLLKISQDPELSNVPLNKNQAYSVRDLFNASTLVSANAAVTALAEKVGGTEEKFVDLMREKVKTWGIEDAYLISTSGINNEDAKGRIYPGSKPHKENLMSAKDMVIVARHLLQDFPEILETTKLTNTIFGQGTAEETFINNTNLMLPGMTYSRENVDGLKTGTTELAGECFASTAIVNGHRIITIIMHANDSYTDIDTGQRFIQTGELLDYINNNWIYKVVYPKNSRIPTIKPLAIDNSKQRTTPLVTGADIGLWVRSDMKKDDLDLKFKPIKDLQAPLAKNKILGNVTVNLKNDTLGYLPGSQIQHSYPMVTNHSIEKANFFERVKRSITDFFN</sequence>
<comment type="catalytic activity">
    <reaction evidence="12">
        <text>Preferential cleavage: (Ac)2-L-Lys-D-Ala-|-D-Ala. Also transpeptidation of peptidyl-alanyl moieties that are N-acyl substituents of D-alanine.</text>
        <dbReference type="EC" id="3.4.16.4"/>
    </reaction>
</comment>
<dbReference type="SMART" id="SM00936">
    <property type="entry name" value="PBP5_C"/>
    <property type="match status" value="1"/>
</dbReference>
<evidence type="ECO:0000256" key="12">
    <source>
        <dbReference type="ARBA" id="ARBA00034000"/>
    </source>
</evidence>
<dbReference type="AlphaFoldDB" id="A0AAF0CUL5"/>
<keyword evidence="7" id="KW-0732">Signal</keyword>
<evidence type="ECO:0000256" key="6">
    <source>
        <dbReference type="ARBA" id="ARBA00022670"/>
    </source>
</evidence>
<dbReference type="PANTHER" id="PTHR21581">
    <property type="entry name" value="D-ALANYL-D-ALANINE CARBOXYPEPTIDASE"/>
    <property type="match status" value="1"/>
</dbReference>
<evidence type="ECO:0000256" key="9">
    <source>
        <dbReference type="ARBA" id="ARBA00022960"/>
    </source>
</evidence>
<feature type="active site" evidence="13">
    <location>
        <position position="129"/>
    </location>
</feature>
<evidence type="ECO:0000256" key="14">
    <source>
        <dbReference type="PIRSR" id="PIRSR618044-2"/>
    </source>
</evidence>
<dbReference type="InterPro" id="IPR012907">
    <property type="entry name" value="Peptidase_S11_C"/>
</dbReference>
<evidence type="ECO:0000256" key="15">
    <source>
        <dbReference type="RuleBase" id="RU004016"/>
    </source>
</evidence>
<comment type="function">
    <text evidence="1">Removes C-terminal D-alanyl residues from sugar-peptide cell wall precursors.</text>
</comment>
<evidence type="ECO:0000313" key="17">
    <source>
        <dbReference type="EMBL" id="WEG73315.1"/>
    </source>
</evidence>
<evidence type="ECO:0000256" key="5">
    <source>
        <dbReference type="ARBA" id="ARBA00022645"/>
    </source>
</evidence>
<dbReference type="SUPFAM" id="SSF69189">
    <property type="entry name" value="Penicillin-binding protein associated domain"/>
    <property type="match status" value="1"/>
</dbReference>
<evidence type="ECO:0000256" key="11">
    <source>
        <dbReference type="ARBA" id="ARBA00023316"/>
    </source>
</evidence>
<dbReference type="GO" id="GO:0009252">
    <property type="term" value="P:peptidoglycan biosynthetic process"/>
    <property type="evidence" value="ECO:0007669"/>
    <property type="project" value="UniProtKB-KW"/>
</dbReference>
<name>A0AAF0CUL5_9ENTE</name>
<protein>
    <recommendedName>
        <fullName evidence="4">serine-type D-Ala-D-Ala carboxypeptidase</fullName>
        <ecNumber evidence="4">3.4.16.4</ecNumber>
    </recommendedName>
</protein>
<feature type="active site" description="Acyl-ester intermediate" evidence="13">
    <location>
        <position position="65"/>
    </location>
</feature>
<keyword evidence="18" id="KW-1185">Reference proteome</keyword>
<evidence type="ECO:0000259" key="16">
    <source>
        <dbReference type="SMART" id="SM00936"/>
    </source>
</evidence>
<keyword evidence="6" id="KW-0645">Protease</keyword>
<dbReference type="GO" id="GO:0071555">
    <property type="term" value="P:cell wall organization"/>
    <property type="evidence" value="ECO:0007669"/>
    <property type="project" value="UniProtKB-KW"/>
</dbReference>
<gene>
    <name evidence="17" type="ORF">OL234_10390</name>
</gene>
<evidence type="ECO:0000256" key="8">
    <source>
        <dbReference type="ARBA" id="ARBA00022801"/>
    </source>
</evidence>
<evidence type="ECO:0000256" key="3">
    <source>
        <dbReference type="ARBA" id="ARBA00007164"/>
    </source>
</evidence>
<dbReference type="InterPro" id="IPR012338">
    <property type="entry name" value="Beta-lactam/transpept-like"/>
</dbReference>
<evidence type="ECO:0000256" key="7">
    <source>
        <dbReference type="ARBA" id="ARBA00022729"/>
    </source>
</evidence>
<keyword evidence="8" id="KW-0378">Hydrolase</keyword>
<feature type="active site" description="Proton acceptor" evidence="13">
    <location>
        <position position="68"/>
    </location>
</feature>
<feature type="domain" description="Peptidase S11 D-Ala-D-Ala carboxypeptidase A C-terminal" evidence="16">
    <location>
        <begin position="312"/>
        <end position="413"/>
    </location>
</feature>
<dbReference type="Pfam" id="PF07943">
    <property type="entry name" value="PBP5_C"/>
    <property type="match status" value="1"/>
</dbReference>
<evidence type="ECO:0000256" key="13">
    <source>
        <dbReference type="PIRSR" id="PIRSR618044-1"/>
    </source>
</evidence>
<dbReference type="PRINTS" id="PR00725">
    <property type="entry name" value="DADACBPTASE1"/>
</dbReference>
<keyword evidence="11" id="KW-0961">Cell wall biogenesis/degradation</keyword>
<reference evidence="17" key="1">
    <citation type="submission" date="2022-10" db="EMBL/GenBank/DDBJ databases">
        <title>Vagococcus sp. isolated from poultry meat.</title>
        <authorList>
            <person name="Johansson P."/>
            <person name="Bjorkroth J."/>
        </authorList>
    </citation>
    <scope>NUCLEOTIDE SEQUENCE</scope>
    <source>
        <strain evidence="17">STAA11</strain>
    </source>
</reference>
<dbReference type="KEGG" id="vie:OL234_10390"/>
<evidence type="ECO:0000256" key="2">
    <source>
        <dbReference type="ARBA" id="ARBA00004752"/>
    </source>
</evidence>
<comment type="pathway">
    <text evidence="2">Cell wall biogenesis; peptidoglycan biosynthesis.</text>
</comment>
<dbReference type="Proteomes" id="UP001179647">
    <property type="component" value="Chromosome"/>
</dbReference>
<keyword evidence="5 17" id="KW-0121">Carboxypeptidase</keyword>
<proteinExistence type="inferred from homology"/>
<evidence type="ECO:0000256" key="4">
    <source>
        <dbReference type="ARBA" id="ARBA00012448"/>
    </source>
</evidence>
<dbReference type="GO" id="GO:0006508">
    <property type="term" value="P:proteolysis"/>
    <property type="evidence" value="ECO:0007669"/>
    <property type="project" value="UniProtKB-KW"/>
</dbReference>
<feature type="binding site" evidence="14">
    <location>
        <position position="254"/>
    </location>
    <ligand>
        <name>substrate</name>
    </ligand>
</feature>
<keyword evidence="10" id="KW-0573">Peptidoglycan synthesis</keyword>
<dbReference type="PANTHER" id="PTHR21581:SF11">
    <property type="entry name" value="D-ALANYL-D-ALANINE CARBOXYPEPTIDASE DACA"/>
    <property type="match status" value="1"/>
</dbReference>
<evidence type="ECO:0000313" key="18">
    <source>
        <dbReference type="Proteomes" id="UP001179647"/>
    </source>
</evidence>